<feature type="transmembrane region" description="Helical" evidence="5">
    <location>
        <begin position="80"/>
        <end position="100"/>
    </location>
</feature>
<proteinExistence type="inferred from homology"/>
<dbReference type="EMBL" id="UOFX01000062">
    <property type="protein sequence ID" value="VAX10090.1"/>
    <property type="molecule type" value="Genomic_DNA"/>
</dbReference>
<dbReference type="GO" id="GO:0005886">
    <property type="term" value="C:plasma membrane"/>
    <property type="evidence" value="ECO:0007669"/>
    <property type="project" value="TreeGrafter"/>
</dbReference>
<dbReference type="Pfam" id="PF04279">
    <property type="entry name" value="IspA"/>
    <property type="match status" value="1"/>
</dbReference>
<dbReference type="HAMAP" id="MF_00189">
    <property type="entry name" value="YciB"/>
    <property type="match status" value="1"/>
</dbReference>
<evidence type="ECO:0000313" key="6">
    <source>
        <dbReference type="EMBL" id="VAX10090.1"/>
    </source>
</evidence>
<dbReference type="PANTHER" id="PTHR36917:SF1">
    <property type="entry name" value="INNER MEMBRANE-SPANNING PROTEIN YCIB"/>
    <property type="match status" value="1"/>
</dbReference>
<accession>A0A3B1BHT2</accession>
<keyword evidence="4 5" id="KW-0472">Membrane</keyword>
<evidence type="ECO:0000256" key="4">
    <source>
        <dbReference type="ARBA" id="ARBA00023136"/>
    </source>
</evidence>
<feature type="transmembrane region" description="Helical" evidence="5">
    <location>
        <begin position="151"/>
        <end position="170"/>
    </location>
</feature>
<keyword evidence="3 5" id="KW-1133">Transmembrane helix</keyword>
<organism evidence="6">
    <name type="scientific">hydrothermal vent metagenome</name>
    <dbReference type="NCBI Taxonomy" id="652676"/>
    <lineage>
        <taxon>unclassified sequences</taxon>
        <taxon>metagenomes</taxon>
        <taxon>ecological metagenomes</taxon>
    </lineage>
</organism>
<protein>
    <submittedName>
        <fullName evidence="6">Intracellular septation protein IspA</fullName>
    </submittedName>
</protein>
<keyword evidence="2 5" id="KW-0812">Transmembrane</keyword>
<dbReference type="AlphaFoldDB" id="A0A3B1BHT2"/>
<reference evidence="6" key="1">
    <citation type="submission" date="2018-06" db="EMBL/GenBank/DDBJ databases">
        <authorList>
            <person name="Zhirakovskaya E."/>
        </authorList>
    </citation>
    <scope>NUCLEOTIDE SEQUENCE</scope>
</reference>
<evidence type="ECO:0000256" key="2">
    <source>
        <dbReference type="ARBA" id="ARBA00022692"/>
    </source>
</evidence>
<name>A0A3B1BHT2_9ZZZZ</name>
<feature type="transmembrane region" description="Helical" evidence="5">
    <location>
        <begin position="52"/>
        <end position="68"/>
    </location>
</feature>
<evidence type="ECO:0000256" key="3">
    <source>
        <dbReference type="ARBA" id="ARBA00022989"/>
    </source>
</evidence>
<gene>
    <name evidence="6" type="ORF">MNBD_GAMMA26-2026</name>
</gene>
<dbReference type="PANTHER" id="PTHR36917">
    <property type="entry name" value="INTRACELLULAR SEPTATION PROTEIN A-RELATED"/>
    <property type="match status" value="1"/>
</dbReference>
<sequence>MKLFTDFLPIILFFVAYKMYDIYVATAVAIAAAFIQAALFYSKHRKLEKMHLINVGLLTLFGGATLLFQNEAFIMWKPTVINWLFAVILLGSHFIGEKTIIQRIMDNSLTLPRAIWNKLNISWVLFFLLSGALNIYVAFNYDTDTWVNFKLFGLLGITIVFMVAQGIYLTRYLNNNEQALKSEE</sequence>
<dbReference type="NCBIfam" id="NF001325">
    <property type="entry name" value="PRK00259.1-3"/>
    <property type="match status" value="1"/>
</dbReference>
<feature type="transmembrane region" description="Helical" evidence="5">
    <location>
        <begin position="121"/>
        <end position="139"/>
    </location>
</feature>
<dbReference type="NCBIfam" id="TIGR00997">
    <property type="entry name" value="ispZ"/>
    <property type="match status" value="1"/>
</dbReference>
<evidence type="ECO:0000256" key="5">
    <source>
        <dbReference type="SAM" id="Phobius"/>
    </source>
</evidence>
<evidence type="ECO:0000256" key="1">
    <source>
        <dbReference type="ARBA" id="ARBA00022475"/>
    </source>
</evidence>
<dbReference type="NCBIfam" id="NF001324">
    <property type="entry name" value="PRK00259.1-2"/>
    <property type="match status" value="1"/>
</dbReference>
<keyword evidence="1" id="KW-1003">Cell membrane</keyword>
<dbReference type="InterPro" id="IPR006008">
    <property type="entry name" value="YciB"/>
</dbReference>
<feature type="transmembrane region" description="Helical" evidence="5">
    <location>
        <begin position="20"/>
        <end position="40"/>
    </location>
</feature>